<evidence type="ECO:0000313" key="16">
    <source>
        <dbReference type="Proteomes" id="UP001492380"/>
    </source>
</evidence>
<evidence type="ECO:0000313" key="15">
    <source>
        <dbReference type="EMBL" id="KAK8223768.1"/>
    </source>
</evidence>
<comment type="catalytic activity">
    <reaction evidence="9 12">
        <text>O-phospho-L-seryl-[protein] + H2O = L-seryl-[protein] + phosphate</text>
        <dbReference type="Rhea" id="RHEA:20629"/>
        <dbReference type="Rhea" id="RHEA-COMP:9863"/>
        <dbReference type="Rhea" id="RHEA-COMP:11604"/>
        <dbReference type="ChEBI" id="CHEBI:15377"/>
        <dbReference type="ChEBI" id="CHEBI:29999"/>
        <dbReference type="ChEBI" id="CHEBI:43474"/>
        <dbReference type="ChEBI" id="CHEBI:83421"/>
        <dbReference type="EC" id="3.1.3.16"/>
    </reaction>
</comment>
<dbReference type="Gene3D" id="1.25.40.820">
    <property type="match status" value="1"/>
</dbReference>
<dbReference type="InterPro" id="IPR039693">
    <property type="entry name" value="Rtr1/RPAP2"/>
</dbReference>
<feature type="compositionally biased region" description="Polar residues" evidence="13">
    <location>
        <begin position="286"/>
        <end position="300"/>
    </location>
</feature>
<comment type="caution">
    <text evidence="15">The sequence shown here is derived from an EMBL/GenBank/DDBJ whole genome shotgun (WGS) entry which is preliminary data.</text>
</comment>
<feature type="compositionally biased region" description="Low complexity" evidence="13">
    <location>
        <begin position="38"/>
        <end position="53"/>
    </location>
</feature>
<keyword evidence="8 12" id="KW-0539">Nucleus</keyword>
<comment type="similarity">
    <text evidence="2 11 12">Belongs to the RPAP2 family.</text>
</comment>
<dbReference type="Pfam" id="PF04181">
    <property type="entry name" value="RPAP2_Rtr1"/>
    <property type="match status" value="1"/>
</dbReference>
<protein>
    <recommendedName>
        <fullName evidence="12">RNA polymerase II subunit B1 CTD phosphatase RPAP2 homolog</fullName>
        <ecNumber evidence="12">3.1.3.16</ecNumber>
    </recommendedName>
</protein>
<evidence type="ECO:0000256" key="8">
    <source>
        <dbReference type="ARBA" id="ARBA00023242"/>
    </source>
</evidence>
<evidence type="ECO:0000259" key="14">
    <source>
        <dbReference type="PROSITE" id="PS51479"/>
    </source>
</evidence>
<evidence type="ECO:0000256" key="13">
    <source>
        <dbReference type="SAM" id="MobiDB-lite"/>
    </source>
</evidence>
<evidence type="ECO:0000256" key="4">
    <source>
        <dbReference type="ARBA" id="ARBA00022771"/>
    </source>
</evidence>
<keyword evidence="7 12" id="KW-0904">Protein phosphatase</keyword>
<gene>
    <name evidence="15" type="ORF">HDK90DRAFT_498894</name>
</gene>
<evidence type="ECO:0000256" key="7">
    <source>
        <dbReference type="ARBA" id="ARBA00022912"/>
    </source>
</evidence>
<dbReference type="InterPro" id="IPR007308">
    <property type="entry name" value="Rtr1/RPAP2_dom"/>
</dbReference>
<evidence type="ECO:0000256" key="10">
    <source>
        <dbReference type="ARBA" id="ARBA00048336"/>
    </source>
</evidence>
<organism evidence="15 16">
    <name type="scientific">Phyllosticta capitalensis</name>
    <dbReference type="NCBI Taxonomy" id="121624"/>
    <lineage>
        <taxon>Eukaryota</taxon>
        <taxon>Fungi</taxon>
        <taxon>Dikarya</taxon>
        <taxon>Ascomycota</taxon>
        <taxon>Pezizomycotina</taxon>
        <taxon>Dothideomycetes</taxon>
        <taxon>Dothideomycetes incertae sedis</taxon>
        <taxon>Botryosphaeriales</taxon>
        <taxon>Phyllostictaceae</taxon>
        <taxon>Phyllosticta</taxon>
    </lineage>
</organism>
<dbReference type="InterPro" id="IPR038534">
    <property type="entry name" value="Rtr1/RPAP2_sf"/>
</dbReference>
<feature type="region of interest" description="Disordered" evidence="13">
    <location>
        <begin position="1"/>
        <end position="67"/>
    </location>
</feature>
<sequence>MHLHCHHHQASSPMPPPPKFDASAALPKSILRKINNAPPVHSVSHSQAHSHAPPQDPPPRAPPRRDQRFSDRNRQIALHHATLIQQQKDVEAQILDAIVHLLDFPSSPDADPKRPSPADASQFKSLIMNFQPSDYDSLLEERKCAGRCSYALCPKPPKVDKNGAKKKFVVRGRDLQIVDREKLELWCSEDCARRALFVKVQLDEEPAWLRRAATSDGLELMIDELPSTSEPRYLNEIMSDLSLNHSDSRDAQALDKAMADLALERGEPIESAKSKGLVKDVVMENDSVSAPQPPQSTAHTSVEGYEPRSNPRNLQNQDQDDDGDWVLT</sequence>
<name>A0ABR1Y9Y9_9PEZI</name>
<dbReference type="PROSITE" id="PS51479">
    <property type="entry name" value="ZF_RTR1"/>
    <property type="match status" value="1"/>
</dbReference>
<keyword evidence="4 12" id="KW-0863">Zinc-finger</keyword>
<dbReference type="EC" id="3.1.3.16" evidence="12"/>
<dbReference type="EMBL" id="JBBWRZ010000013">
    <property type="protein sequence ID" value="KAK8223768.1"/>
    <property type="molecule type" value="Genomic_DNA"/>
</dbReference>
<dbReference type="PANTHER" id="PTHR14732">
    <property type="entry name" value="RNA POLYMERASE II SUBUNIT B1 CTD PHOSPHATASE RPAP2-RELATED"/>
    <property type="match status" value="1"/>
</dbReference>
<comment type="function">
    <text evidence="12">Putative RNA polymerase II subunit B1 C-terminal domain (CTD) phosphatase involved in RNA polymerase II transcription regulation.</text>
</comment>
<feature type="domain" description="RTR1-type" evidence="14">
    <location>
        <begin position="125"/>
        <end position="211"/>
    </location>
</feature>
<comment type="subcellular location">
    <subcellularLocation>
        <location evidence="1 12">Nucleus</location>
    </subcellularLocation>
</comment>
<evidence type="ECO:0000256" key="3">
    <source>
        <dbReference type="ARBA" id="ARBA00022723"/>
    </source>
</evidence>
<feature type="compositionally biased region" description="Acidic residues" evidence="13">
    <location>
        <begin position="318"/>
        <end position="328"/>
    </location>
</feature>
<evidence type="ECO:0000256" key="5">
    <source>
        <dbReference type="ARBA" id="ARBA00022801"/>
    </source>
</evidence>
<feature type="region of interest" description="Disordered" evidence="13">
    <location>
        <begin position="285"/>
        <end position="328"/>
    </location>
</feature>
<evidence type="ECO:0000256" key="12">
    <source>
        <dbReference type="RuleBase" id="RU367080"/>
    </source>
</evidence>
<evidence type="ECO:0000256" key="11">
    <source>
        <dbReference type="PROSITE-ProRule" id="PRU00812"/>
    </source>
</evidence>
<evidence type="ECO:0000256" key="1">
    <source>
        <dbReference type="ARBA" id="ARBA00004123"/>
    </source>
</evidence>
<evidence type="ECO:0000256" key="6">
    <source>
        <dbReference type="ARBA" id="ARBA00022833"/>
    </source>
</evidence>
<dbReference type="Proteomes" id="UP001492380">
    <property type="component" value="Unassembled WGS sequence"/>
</dbReference>
<keyword evidence="6 12" id="KW-0862">Zinc</keyword>
<accession>A0ABR1Y9Y9</accession>
<evidence type="ECO:0000256" key="9">
    <source>
        <dbReference type="ARBA" id="ARBA00047761"/>
    </source>
</evidence>
<comment type="catalytic activity">
    <reaction evidence="10 12">
        <text>O-phospho-L-threonyl-[protein] + H2O = L-threonyl-[protein] + phosphate</text>
        <dbReference type="Rhea" id="RHEA:47004"/>
        <dbReference type="Rhea" id="RHEA-COMP:11060"/>
        <dbReference type="Rhea" id="RHEA-COMP:11605"/>
        <dbReference type="ChEBI" id="CHEBI:15377"/>
        <dbReference type="ChEBI" id="CHEBI:30013"/>
        <dbReference type="ChEBI" id="CHEBI:43474"/>
        <dbReference type="ChEBI" id="CHEBI:61977"/>
        <dbReference type="EC" id="3.1.3.16"/>
    </reaction>
</comment>
<evidence type="ECO:0000256" key="2">
    <source>
        <dbReference type="ARBA" id="ARBA00005676"/>
    </source>
</evidence>
<keyword evidence="3 12" id="KW-0479">Metal-binding</keyword>
<dbReference type="PANTHER" id="PTHR14732:SF0">
    <property type="entry name" value="RNA POLYMERASE II SUBUNIT B1 CTD PHOSPHATASE RPAP2-RELATED"/>
    <property type="match status" value="1"/>
</dbReference>
<keyword evidence="16" id="KW-1185">Reference proteome</keyword>
<proteinExistence type="inferred from homology"/>
<reference evidence="15 16" key="1">
    <citation type="submission" date="2024-04" db="EMBL/GenBank/DDBJ databases">
        <title>Phyllosticta paracitricarpa is synonymous to the EU quarantine fungus P. citricarpa based on phylogenomic analyses.</title>
        <authorList>
            <consortium name="Lawrence Berkeley National Laboratory"/>
            <person name="Van Ingen-Buijs V.A."/>
            <person name="Van Westerhoven A.C."/>
            <person name="Haridas S."/>
            <person name="Skiadas P."/>
            <person name="Martin F."/>
            <person name="Groenewald J.Z."/>
            <person name="Crous P.W."/>
            <person name="Seidl M.F."/>
        </authorList>
    </citation>
    <scope>NUCLEOTIDE SEQUENCE [LARGE SCALE GENOMIC DNA]</scope>
    <source>
        <strain evidence="15 16">CBS 123374</strain>
    </source>
</reference>
<keyword evidence="5 12" id="KW-0378">Hydrolase</keyword>